<dbReference type="InterPro" id="IPR051654">
    <property type="entry name" value="Meroterpenoid_MTases"/>
</dbReference>
<name>A0A0C2T1X2_AMAMK</name>
<evidence type="ECO:0008006" key="7">
    <source>
        <dbReference type="Google" id="ProtNLM"/>
    </source>
</evidence>
<proteinExistence type="inferred from homology"/>
<evidence type="ECO:0000256" key="1">
    <source>
        <dbReference type="ARBA" id="ARBA00005179"/>
    </source>
</evidence>
<dbReference type="EMBL" id="KN818298">
    <property type="protein sequence ID" value="KIL60464.1"/>
    <property type="molecule type" value="Genomic_DNA"/>
</dbReference>
<keyword evidence="2" id="KW-0808">Transferase</keyword>
<evidence type="ECO:0000313" key="6">
    <source>
        <dbReference type="Proteomes" id="UP000054549"/>
    </source>
</evidence>
<evidence type="ECO:0000256" key="2">
    <source>
        <dbReference type="ARBA" id="ARBA00022679"/>
    </source>
</evidence>
<evidence type="ECO:0000313" key="5">
    <source>
        <dbReference type="EMBL" id="KIL60464.1"/>
    </source>
</evidence>
<evidence type="ECO:0000256" key="3">
    <source>
        <dbReference type="ARBA" id="ARBA00022691"/>
    </source>
</evidence>
<dbReference type="InParanoid" id="A0A0C2T1X2"/>
<keyword evidence="6" id="KW-1185">Reference proteome</keyword>
<comment type="similarity">
    <text evidence="4">Belongs to the class I-like SAM-binding methyltransferase superfamily.</text>
</comment>
<dbReference type="Gene3D" id="3.40.50.150">
    <property type="entry name" value="Vaccinia Virus protein VP39"/>
    <property type="match status" value="1"/>
</dbReference>
<dbReference type="OrthoDB" id="2094832at2759"/>
<dbReference type="AlphaFoldDB" id="A0A0C2T1X2"/>
<gene>
    <name evidence="5" type="ORF">M378DRAFT_83715</name>
</gene>
<dbReference type="STRING" id="946122.A0A0C2T1X2"/>
<organism evidence="5 6">
    <name type="scientific">Amanita muscaria (strain Koide BX008)</name>
    <dbReference type="NCBI Taxonomy" id="946122"/>
    <lineage>
        <taxon>Eukaryota</taxon>
        <taxon>Fungi</taxon>
        <taxon>Dikarya</taxon>
        <taxon>Basidiomycota</taxon>
        <taxon>Agaricomycotina</taxon>
        <taxon>Agaricomycetes</taxon>
        <taxon>Agaricomycetidae</taxon>
        <taxon>Agaricales</taxon>
        <taxon>Pluteineae</taxon>
        <taxon>Amanitaceae</taxon>
        <taxon>Amanita</taxon>
    </lineage>
</organism>
<accession>A0A0C2T1X2</accession>
<protein>
    <recommendedName>
        <fullName evidence="7">Methyltransferase ausD</fullName>
    </recommendedName>
</protein>
<evidence type="ECO:0000256" key="4">
    <source>
        <dbReference type="ARBA" id="ARBA00038314"/>
    </source>
</evidence>
<keyword evidence="3" id="KW-0949">S-adenosyl-L-methionine</keyword>
<sequence>MTAPLTISDPPPLDESLYSLDENELVFFKSQTGIDDEEELKTHILTVQARAYEVVPYPCIRLFNFTKLRISRSPFYGRALQLAKEHKGAILLDVGCNLGHDLRQAVADGWPIENVIGFDLEQGFWDYGHELFKTIPETYPASFVAGDVFDPLMIAPRDPFYEEPSTLRPELRSLTSLTPLQGFVTAIRASSFFHLFSEEQQLKAARQLATLLSPRPGSIIFGRHRGMAVKGTRTDYHFGSERTMFGHSPESWRDFWDGQVFAKGTVRVEVELEDYKSLTDEIDYNGFFLVWCVTRI</sequence>
<dbReference type="GO" id="GO:0016740">
    <property type="term" value="F:transferase activity"/>
    <property type="evidence" value="ECO:0007669"/>
    <property type="project" value="UniProtKB-KW"/>
</dbReference>
<dbReference type="SUPFAM" id="SSF53335">
    <property type="entry name" value="S-adenosyl-L-methionine-dependent methyltransferases"/>
    <property type="match status" value="1"/>
</dbReference>
<dbReference type="PANTHER" id="PTHR35897">
    <property type="entry name" value="METHYLTRANSFERASE AUSD"/>
    <property type="match status" value="1"/>
</dbReference>
<reference evidence="5 6" key="1">
    <citation type="submission" date="2014-04" db="EMBL/GenBank/DDBJ databases">
        <title>Evolutionary Origins and Diversification of the Mycorrhizal Mutualists.</title>
        <authorList>
            <consortium name="DOE Joint Genome Institute"/>
            <consortium name="Mycorrhizal Genomics Consortium"/>
            <person name="Kohler A."/>
            <person name="Kuo A."/>
            <person name="Nagy L.G."/>
            <person name="Floudas D."/>
            <person name="Copeland A."/>
            <person name="Barry K.W."/>
            <person name="Cichocki N."/>
            <person name="Veneault-Fourrey C."/>
            <person name="LaButti K."/>
            <person name="Lindquist E.A."/>
            <person name="Lipzen A."/>
            <person name="Lundell T."/>
            <person name="Morin E."/>
            <person name="Murat C."/>
            <person name="Riley R."/>
            <person name="Ohm R."/>
            <person name="Sun H."/>
            <person name="Tunlid A."/>
            <person name="Henrissat B."/>
            <person name="Grigoriev I.V."/>
            <person name="Hibbett D.S."/>
            <person name="Martin F."/>
        </authorList>
    </citation>
    <scope>NUCLEOTIDE SEQUENCE [LARGE SCALE GENOMIC DNA]</scope>
    <source>
        <strain evidence="5 6">Koide BX008</strain>
    </source>
</reference>
<dbReference type="InterPro" id="IPR029063">
    <property type="entry name" value="SAM-dependent_MTases_sf"/>
</dbReference>
<comment type="pathway">
    <text evidence="1">Secondary metabolite biosynthesis.</text>
</comment>
<dbReference type="HOGENOM" id="CLU_051542_1_1_1"/>
<dbReference type="PANTHER" id="PTHR35897:SF1">
    <property type="entry name" value="METHYLTRANSFERASE AUSD"/>
    <property type="match status" value="1"/>
</dbReference>
<dbReference type="Proteomes" id="UP000054549">
    <property type="component" value="Unassembled WGS sequence"/>
</dbReference>